<evidence type="ECO:0000313" key="1">
    <source>
        <dbReference type="EMBL" id="AGT33532.2"/>
    </source>
</evidence>
<dbReference type="STRING" id="1921421.M493_16600"/>
<keyword evidence="2" id="KW-1185">Reference proteome</keyword>
<accession>S5Z9K2</accession>
<protein>
    <submittedName>
        <fullName evidence="1">Uncharacterized protein</fullName>
    </submittedName>
</protein>
<organism evidence="1 2">
    <name type="scientific">Geobacillus genomosp. 3</name>
    <dbReference type="NCBI Taxonomy" id="1921421"/>
    <lineage>
        <taxon>Bacteria</taxon>
        <taxon>Bacillati</taxon>
        <taxon>Bacillota</taxon>
        <taxon>Bacilli</taxon>
        <taxon>Bacillales</taxon>
        <taxon>Anoxybacillaceae</taxon>
        <taxon>Geobacillus</taxon>
    </lineage>
</organism>
<gene>
    <name evidence="1" type="ORF">M493_16600</name>
</gene>
<proteinExistence type="predicted"/>
<dbReference type="EMBL" id="CP006254">
    <property type="protein sequence ID" value="AGT33532.2"/>
    <property type="molecule type" value="Genomic_DNA"/>
</dbReference>
<dbReference type="HOGENOM" id="CLU_3025812_0_0_9"/>
<sequence>MNPAGRPCRMKAWAAGFVEQIDRRISLSFGMSAAYQDAYIFLEQALFDQRFKKTD</sequence>
<dbReference type="Proteomes" id="UP000015500">
    <property type="component" value="Chromosome"/>
</dbReference>
<reference evidence="1 2" key="1">
    <citation type="journal article" date="2014" name="Genome Announc.">
        <title>Complete Genome Sequence of the Thermophilic Polychlorinated Biphenyl Degrader Geobacillus sp. Strain JF8 (NBRC 109937).</title>
        <authorList>
            <person name="Shintani M."/>
            <person name="Ohtsubo Y."/>
            <person name="Fukuda K."/>
            <person name="Hosoyama A."/>
            <person name="Ohji S."/>
            <person name="Yamazoe A."/>
            <person name="Fujita N."/>
            <person name="Nagata Y."/>
            <person name="Tsuda M."/>
            <person name="Hatta T."/>
            <person name="Kimbara K."/>
        </authorList>
    </citation>
    <scope>NUCLEOTIDE SEQUENCE [LARGE SCALE GENOMIC DNA]</scope>
    <source>
        <strain evidence="1 2">JF8</strain>
    </source>
</reference>
<name>S5Z9K2_GEOG3</name>
<evidence type="ECO:0000313" key="2">
    <source>
        <dbReference type="Proteomes" id="UP000015500"/>
    </source>
</evidence>
<dbReference type="KEGG" id="gjf:M493_16600"/>
<dbReference type="AlphaFoldDB" id="S5Z9K2"/>